<accession>A0A0E9S4L7</accession>
<dbReference type="AlphaFoldDB" id="A0A0E9S4L7"/>
<reference evidence="1" key="2">
    <citation type="journal article" date="2015" name="Fish Shellfish Immunol.">
        <title>Early steps in the European eel (Anguilla anguilla)-Vibrio vulnificus interaction in the gills: Role of the RtxA13 toxin.</title>
        <authorList>
            <person name="Callol A."/>
            <person name="Pajuelo D."/>
            <person name="Ebbesson L."/>
            <person name="Teles M."/>
            <person name="MacKenzie S."/>
            <person name="Amaro C."/>
        </authorList>
    </citation>
    <scope>NUCLEOTIDE SEQUENCE</scope>
</reference>
<name>A0A0E9S4L7_ANGAN</name>
<proteinExistence type="predicted"/>
<dbReference type="EMBL" id="GBXM01072967">
    <property type="protein sequence ID" value="JAH35610.1"/>
    <property type="molecule type" value="Transcribed_RNA"/>
</dbReference>
<sequence length="46" mass="5432">MHKLLYSDPVLGETNTQFSRRITDHKTFHFSLGLMMHFNSIPINQK</sequence>
<reference evidence="1" key="1">
    <citation type="submission" date="2014-11" db="EMBL/GenBank/DDBJ databases">
        <authorList>
            <person name="Amaro Gonzalez C."/>
        </authorList>
    </citation>
    <scope>NUCLEOTIDE SEQUENCE</scope>
</reference>
<protein>
    <submittedName>
        <fullName evidence="1">Uncharacterized protein</fullName>
    </submittedName>
</protein>
<organism evidence="1">
    <name type="scientific">Anguilla anguilla</name>
    <name type="common">European freshwater eel</name>
    <name type="synonym">Muraena anguilla</name>
    <dbReference type="NCBI Taxonomy" id="7936"/>
    <lineage>
        <taxon>Eukaryota</taxon>
        <taxon>Metazoa</taxon>
        <taxon>Chordata</taxon>
        <taxon>Craniata</taxon>
        <taxon>Vertebrata</taxon>
        <taxon>Euteleostomi</taxon>
        <taxon>Actinopterygii</taxon>
        <taxon>Neopterygii</taxon>
        <taxon>Teleostei</taxon>
        <taxon>Anguilliformes</taxon>
        <taxon>Anguillidae</taxon>
        <taxon>Anguilla</taxon>
    </lineage>
</organism>
<evidence type="ECO:0000313" key="1">
    <source>
        <dbReference type="EMBL" id="JAH35610.1"/>
    </source>
</evidence>